<keyword evidence="3" id="KW-0813">Transport</keyword>
<keyword evidence="4 8" id="KW-1003">Cell membrane</keyword>
<dbReference type="Proteomes" id="UP000184079">
    <property type="component" value="Unassembled WGS sequence"/>
</dbReference>
<keyword evidence="10" id="KW-1185">Reference proteome</keyword>
<dbReference type="InterPro" id="IPR052017">
    <property type="entry name" value="TSUP"/>
</dbReference>
<feature type="transmembrane region" description="Helical" evidence="8">
    <location>
        <begin position="99"/>
        <end position="117"/>
    </location>
</feature>
<evidence type="ECO:0000256" key="7">
    <source>
        <dbReference type="ARBA" id="ARBA00023136"/>
    </source>
</evidence>
<dbReference type="Pfam" id="PF01925">
    <property type="entry name" value="TauE"/>
    <property type="match status" value="1"/>
</dbReference>
<feature type="transmembrane region" description="Helical" evidence="8">
    <location>
        <begin position="138"/>
        <end position="171"/>
    </location>
</feature>
<proteinExistence type="inferred from homology"/>
<dbReference type="PANTHER" id="PTHR30269">
    <property type="entry name" value="TRANSMEMBRANE PROTEIN YFCA"/>
    <property type="match status" value="1"/>
</dbReference>
<evidence type="ECO:0000313" key="10">
    <source>
        <dbReference type="Proteomes" id="UP000184079"/>
    </source>
</evidence>
<name>A0A1M5X4L6_9BACI</name>
<feature type="transmembrane region" description="Helical" evidence="8">
    <location>
        <begin position="231"/>
        <end position="251"/>
    </location>
</feature>
<evidence type="ECO:0000256" key="6">
    <source>
        <dbReference type="ARBA" id="ARBA00022989"/>
    </source>
</evidence>
<keyword evidence="5 8" id="KW-0812">Transmembrane</keyword>
<evidence type="ECO:0000256" key="3">
    <source>
        <dbReference type="ARBA" id="ARBA00022448"/>
    </source>
</evidence>
<dbReference type="EMBL" id="FQXD01000021">
    <property type="protein sequence ID" value="SHH94468.1"/>
    <property type="molecule type" value="Genomic_DNA"/>
</dbReference>
<dbReference type="OrthoDB" id="554695at2"/>
<evidence type="ECO:0000256" key="8">
    <source>
        <dbReference type="RuleBase" id="RU363041"/>
    </source>
</evidence>
<feature type="transmembrane region" description="Helical" evidence="8">
    <location>
        <begin position="73"/>
        <end position="93"/>
    </location>
</feature>
<evidence type="ECO:0000313" key="9">
    <source>
        <dbReference type="EMBL" id="SHH94468.1"/>
    </source>
</evidence>
<feature type="transmembrane region" description="Helical" evidence="8">
    <location>
        <begin position="6"/>
        <end position="39"/>
    </location>
</feature>
<gene>
    <name evidence="9" type="ORF">SAMN05421807_1216</name>
</gene>
<keyword evidence="6 8" id="KW-1133">Transmembrane helix</keyword>
<dbReference type="PANTHER" id="PTHR30269:SF0">
    <property type="entry name" value="MEMBRANE TRANSPORTER PROTEIN YFCA-RELATED"/>
    <property type="match status" value="1"/>
</dbReference>
<dbReference type="InterPro" id="IPR002781">
    <property type="entry name" value="TM_pro_TauE-like"/>
</dbReference>
<sequence length="253" mass="27193">MSFTDIFLILITGFIAGFINTMAAGGSLLTLPVLIFLGLPSAVANGTNRVAIVVQSIAATTNFYRKGYFDKKLGFLLSIPAIIGSVIGANLAVSISDQLFNKILAVIMVITVIFIIWKPEKKISAIGNGDYSIARKVLGITTFFFVGIYGGFIQAGAGFFIIAGLTAIFGISLVKSNSIKVFVGGIYILVSLFVFIIHGQINWYLGLSLAVGNAFGAWAGSHIAIYKGDKWIRVFLIITVFFMAGKLLGFFDF</sequence>
<evidence type="ECO:0000256" key="5">
    <source>
        <dbReference type="ARBA" id="ARBA00022692"/>
    </source>
</evidence>
<dbReference type="GO" id="GO:0005886">
    <property type="term" value="C:plasma membrane"/>
    <property type="evidence" value="ECO:0007669"/>
    <property type="project" value="UniProtKB-SubCell"/>
</dbReference>
<comment type="subcellular location">
    <subcellularLocation>
        <location evidence="1 8">Cell membrane</location>
        <topology evidence="1 8">Multi-pass membrane protein</topology>
    </subcellularLocation>
</comment>
<evidence type="ECO:0000256" key="4">
    <source>
        <dbReference type="ARBA" id="ARBA00022475"/>
    </source>
</evidence>
<reference evidence="10" key="1">
    <citation type="submission" date="2016-11" db="EMBL/GenBank/DDBJ databases">
        <authorList>
            <person name="Varghese N."/>
            <person name="Submissions S."/>
        </authorList>
    </citation>
    <scope>NUCLEOTIDE SEQUENCE [LARGE SCALE GENOMIC DNA]</scope>
    <source>
        <strain evidence="10">CGMCC 1.6496</strain>
    </source>
</reference>
<evidence type="ECO:0000256" key="2">
    <source>
        <dbReference type="ARBA" id="ARBA00009142"/>
    </source>
</evidence>
<dbReference type="AlphaFoldDB" id="A0A1M5X4L6"/>
<feature type="transmembrane region" description="Helical" evidence="8">
    <location>
        <begin position="204"/>
        <end position="225"/>
    </location>
</feature>
<accession>A0A1M5X4L6</accession>
<protein>
    <recommendedName>
        <fullName evidence="8">Probable membrane transporter protein</fullName>
    </recommendedName>
</protein>
<keyword evidence="7 8" id="KW-0472">Membrane</keyword>
<feature type="transmembrane region" description="Helical" evidence="8">
    <location>
        <begin position="177"/>
        <end position="197"/>
    </location>
</feature>
<comment type="similarity">
    <text evidence="2 8">Belongs to the 4-toluene sulfonate uptake permease (TSUP) (TC 2.A.102) family.</text>
</comment>
<organism evidence="9 10">
    <name type="scientific">Virgibacillus chiguensis</name>
    <dbReference type="NCBI Taxonomy" id="411959"/>
    <lineage>
        <taxon>Bacteria</taxon>
        <taxon>Bacillati</taxon>
        <taxon>Bacillota</taxon>
        <taxon>Bacilli</taxon>
        <taxon>Bacillales</taxon>
        <taxon>Bacillaceae</taxon>
        <taxon>Virgibacillus</taxon>
    </lineage>
</organism>
<evidence type="ECO:0000256" key="1">
    <source>
        <dbReference type="ARBA" id="ARBA00004651"/>
    </source>
</evidence>
<dbReference type="RefSeq" id="WP_073012720.1">
    <property type="nucleotide sequence ID" value="NZ_FQXD01000021.1"/>
</dbReference>